<comment type="caution">
    <text evidence="8">The sequence shown here is derived from an EMBL/GenBank/DDBJ whole genome shotgun (WGS) entry which is preliminary data.</text>
</comment>
<protein>
    <submittedName>
        <fullName evidence="8">Cytochrome c biogenesis protein ResB</fullName>
    </submittedName>
</protein>
<dbReference type="InterPro" id="IPR023494">
    <property type="entry name" value="Cyt_c_bgen_Ccs1/CcsB/ResB"/>
</dbReference>
<dbReference type="PANTHER" id="PTHR31566:SF0">
    <property type="entry name" value="CYTOCHROME C BIOGENESIS PROTEIN CCS1, CHLOROPLASTIC"/>
    <property type="match status" value="1"/>
</dbReference>
<evidence type="ECO:0000256" key="5">
    <source>
        <dbReference type="ARBA" id="ARBA00023136"/>
    </source>
</evidence>
<feature type="domain" description="ResB-like" evidence="7">
    <location>
        <begin position="18"/>
        <end position="656"/>
    </location>
</feature>
<keyword evidence="2 6" id="KW-0812">Transmembrane</keyword>
<sequence length="670" mass="75175">MTPKTSFLKAWYELFSSMRFAVSLLTILAIASIIGTVLKQNEPYANYKIEFGEFWFHIFHPLGLFDVYHSAWFLLILCFLVLSTSLCIWRQWPGVWRDIRGYRENASNNSLRLMSHNTELDSELASEEVIDVLANRGYRSRIREEHGHVLIAAKKGSFQRLGYLFAHAAIVVICLGGLLDGNVPLKLTELFGFKTPEIHDVPQSKVPEQSRLPEDNLSFRGNVTLPEGSVGDVVFLNAGQGYFVQELPFALRLNKFYIEHYSTGQPKLFASDIDLLDKKTGKVLRRAKVEVNKPLIYNGVAVYQASFGDGGSSLEMRRWDLNSNTSQALSARSQASQAIQINGQPYQLEMGDFRAFNIENMGKVANNAMAVSKFAQAMASAQAVQSEHNLKNIGPSIQFKLRDKNGQAIEYLNYFSPFFEKSAGYAVTGMRREVAAPFQFVRIPLDKEMEANTFMRLRAALLDKSLYPEIARRTAAKAFQSGGISKEGEAQFKDVTIGVLTRFSEGGFPAIESFLDDKVPKDQRQTVAQTYIKILQGTVIDAMDVAQGRASLPILPIDETQYRFLMDSLVAVSSLFEYGPPIWLEANRFDEVKASGFQITRAPGQNIVYFGSLLLVIGIFCMFYIRENRVWVRLASGKTLIAMSSNRKNSDLDHEFTELSSALAAKGKTQ</sequence>
<dbReference type="InterPro" id="IPR007816">
    <property type="entry name" value="ResB-like_domain"/>
</dbReference>
<feature type="transmembrane region" description="Helical" evidence="6">
    <location>
        <begin position="161"/>
        <end position="179"/>
    </location>
</feature>
<evidence type="ECO:0000259" key="7">
    <source>
        <dbReference type="Pfam" id="PF05140"/>
    </source>
</evidence>
<comment type="subcellular location">
    <subcellularLocation>
        <location evidence="1">Membrane</location>
        <topology evidence="1">Multi-pass membrane protein</topology>
    </subcellularLocation>
</comment>
<evidence type="ECO:0000256" key="2">
    <source>
        <dbReference type="ARBA" id="ARBA00022692"/>
    </source>
</evidence>
<keyword evidence="4 6" id="KW-1133">Transmembrane helix</keyword>
<organism evidence="8 9">
    <name type="scientific">Iodobacter arcticus</name>
    <dbReference type="NCBI Taxonomy" id="590593"/>
    <lineage>
        <taxon>Bacteria</taxon>
        <taxon>Pseudomonadati</taxon>
        <taxon>Pseudomonadota</taxon>
        <taxon>Betaproteobacteria</taxon>
        <taxon>Neisseriales</taxon>
        <taxon>Chitinibacteraceae</taxon>
        <taxon>Iodobacter</taxon>
    </lineage>
</organism>
<proteinExistence type="predicted"/>
<evidence type="ECO:0000256" key="3">
    <source>
        <dbReference type="ARBA" id="ARBA00022748"/>
    </source>
</evidence>
<feature type="transmembrane region" description="Helical" evidence="6">
    <location>
        <begin position="20"/>
        <end position="38"/>
    </location>
</feature>
<keyword evidence="3" id="KW-0201">Cytochrome c-type biogenesis</keyword>
<evidence type="ECO:0000256" key="1">
    <source>
        <dbReference type="ARBA" id="ARBA00004141"/>
    </source>
</evidence>
<evidence type="ECO:0000313" key="8">
    <source>
        <dbReference type="EMBL" id="MFC7418972.1"/>
    </source>
</evidence>
<name>A0ABW2QYI0_9NEIS</name>
<keyword evidence="5 6" id="KW-0472">Membrane</keyword>
<feature type="transmembrane region" description="Helical" evidence="6">
    <location>
        <begin position="607"/>
        <end position="625"/>
    </location>
</feature>
<dbReference type="Proteomes" id="UP001596473">
    <property type="component" value="Unassembled WGS sequence"/>
</dbReference>
<dbReference type="PANTHER" id="PTHR31566">
    <property type="entry name" value="CYTOCHROME C BIOGENESIS PROTEIN CCS1, CHLOROPLASTIC"/>
    <property type="match status" value="1"/>
</dbReference>
<dbReference type="Pfam" id="PF05140">
    <property type="entry name" value="ResB"/>
    <property type="match status" value="1"/>
</dbReference>
<reference evidence="9" key="1">
    <citation type="journal article" date="2019" name="Int. J. Syst. Evol. Microbiol.">
        <title>The Global Catalogue of Microorganisms (GCM) 10K type strain sequencing project: providing services to taxonomists for standard genome sequencing and annotation.</title>
        <authorList>
            <consortium name="The Broad Institute Genomics Platform"/>
            <consortium name="The Broad Institute Genome Sequencing Center for Infectious Disease"/>
            <person name="Wu L."/>
            <person name="Ma J."/>
        </authorList>
    </citation>
    <scope>NUCLEOTIDE SEQUENCE [LARGE SCALE GENOMIC DNA]</scope>
    <source>
        <strain evidence="9">CCUG 62945</strain>
    </source>
</reference>
<accession>A0ABW2QYI0</accession>
<evidence type="ECO:0000256" key="6">
    <source>
        <dbReference type="SAM" id="Phobius"/>
    </source>
</evidence>
<evidence type="ECO:0000313" key="9">
    <source>
        <dbReference type="Proteomes" id="UP001596473"/>
    </source>
</evidence>
<dbReference type="EMBL" id="JBHTBQ010000006">
    <property type="protein sequence ID" value="MFC7418972.1"/>
    <property type="molecule type" value="Genomic_DNA"/>
</dbReference>
<dbReference type="RefSeq" id="WP_380186183.1">
    <property type="nucleotide sequence ID" value="NZ_JBHTBQ010000006.1"/>
</dbReference>
<feature type="transmembrane region" description="Helical" evidence="6">
    <location>
        <begin position="71"/>
        <end position="89"/>
    </location>
</feature>
<gene>
    <name evidence="8" type="ORF">ACFQNF_03670</name>
</gene>
<keyword evidence="9" id="KW-1185">Reference proteome</keyword>
<evidence type="ECO:0000256" key="4">
    <source>
        <dbReference type="ARBA" id="ARBA00022989"/>
    </source>
</evidence>